<dbReference type="PANTHER" id="PTHR30055">
    <property type="entry name" value="HTH-TYPE TRANSCRIPTIONAL REGULATOR RUTR"/>
    <property type="match status" value="1"/>
</dbReference>
<dbReference type="Proteomes" id="UP001500842">
    <property type="component" value="Unassembled WGS sequence"/>
</dbReference>
<dbReference type="InterPro" id="IPR050109">
    <property type="entry name" value="HTH-type_TetR-like_transc_reg"/>
</dbReference>
<dbReference type="PRINTS" id="PR00455">
    <property type="entry name" value="HTHTETR"/>
</dbReference>
<dbReference type="InterPro" id="IPR041673">
    <property type="entry name" value="TetR_C_23"/>
</dbReference>
<evidence type="ECO:0000259" key="3">
    <source>
        <dbReference type="PROSITE" id="PS50977"/>
    </source>
</evidence>
<dbReference type="InterPro" id="IPR036271">
    <property type="entry name" value="Tet_transcr_reg_TetR-rel_C_sf"/>
</dbReference>
<feature type="domain" description="HTH tetR-type" evidence="3">
    <location>
        <begin position="10"/>
        <end position="70"/>
    </location>
</feature>
<protein>
    <submittedName>
        <fullName evidence="4">TetR family transcriptional regulator</fullName>
    </submittedName>
</protein>
<evidence type="ECO:0000256" key="2">
    <source>
        <dbReference type="PROSITE-ProRule" id="PRU00335"/>
    </source>
</evidence>
<feature type="DNA-binding region" description="H-T-H motif" evidence="2">
    <location>
        <begin position="33"/>
        <end position="52"/>
    </location>
</feature>
<organism evidence="4 5">
    <name type="scientific">Nocardioides humi</name>
    <dbReference type="NCBI Taxonomy" id="449461"/>
    <lineage>
        <taxon>Bacteria</taxon>
        <taxon>Bacillati</taxon>
        <taxon>Actinomycetota</taxon>
        <taxon>Actinomycetes</taxon>
        <taxon>Propionibacteriales</taxon>
        <taxon>Nocardioidaceae</taxon>
        <taxon>Nocardioides</taxon>
    </lineage>
</organism>
<dbReference type="SUPFAM" id="SSF48498">
    <property type="entry name" value="Tetracyclin repressor-like, C-terminal domain"/>
    <property type="match status" value="1"/>
</dbReference>
<dbReference type="InterPro" id="IPR009057">
    <property type="entry name" value="Homeodomain-like_sf"/>
</dbReference>
<gene>
    <name evidence="4" type="ORF">GCM10009788_48640</name>
</gene>
<evidence type="ECO:0000313" key="4">
    <source>
        <dbReference type="EMBL" id="GAA1540070.1"/>
    </source>
</evidence>
<dbReference type="PANTHER" id="PTHR30055:SF146">
    <property type="entry name" value="HTH-TYPE TRANSCRIPTIONAL DUAL REGULATOR CECR"/>
    <property type="match status" value="1"/>
</dbReference>
<proteinExistence type="predicted"/>
<keyword evidence="5" id="KW-1185">Reference proteome</keyword>
<comment type="caution">
    <text evidence="4">The sequence shown here is derived from an EMBL/GenBank/DDBJ whole genome shotgun (WGS) entry which is preliminary data.</text>
</comment>
<evidence type="ECO:0000256" key="1">
    <source>
        <dbReference type="ARBA" id="ARBA00023125"/>
    </source>
</evidence>
<dbReference type="PROSITE" id="PS50977">
    <property type="entry name" value="HTH_TETR_2"/>
    <property type="match status" value="1"/>
</dbReference>
<dbReference type="Pfam" id="PF00440">
    <property type="entry name" value="TetR_N"/>
    <property type="match status" value="1"/>
</dbReference>
<dbReference type="SUPFAM" id="SSF46689">
    <property type="entry name" value="Homeodomain-like"/>
    <property type="match status" value="1"/>
</dbReference>
<name>A0ABN2BHJ6_9ACTN</name>
<dbReference type="RefSeq" id="WP_344113681.1">
    <property type="nucleotide sequence ID" value="NZ_BAAAOR010000037.1"/>
</dbReference>
<accession>A0ABN2BHJ6</accession>
<keyword evidence="1 2" id="KW-0238">DNA-binding</keyword>
<dbReference type="Pfam" id="PF17931">
    <property type="entry name" value="TetR_C_23"/>
    <property type="match status" value="1"/>
</dbReference>
<dbReference type="InterPro" id="IPR001647">
    <property type="entry name" value="HTH_TetR"/>
</dbReference>
<reference evidence="4 5" key="1">
    <citation type="journal article" date="2019" name="Int. J. Syst. Evol. Microbiol.">
        <title>The Global Catalogue of Microorganisms (GCM) 10K type strain sequencing project: providing services to taxonomists for standard genome sequencing and annotation.</title>
        <authorList>
            <consortium name="The Broad Institute Genomics Platform"/>
            <consortium name="The Broad Institute Genome Sequencing Center for Infectious Disease"/>
            <person name="Wu L."/>
            <person name="Ma J."/>
        </authorList>
    </citation>
    <scope>NUCLEOTIDE SEQUENCE [LARGE SCALE GENOMIC DNA]</scope>
    <source>
        <strain evidence="4 5">JCM 14942</strain>
    </source>
</reference>
<dbReference type="EMBL" id="BAAAOR010000037">
    <property type="protein sequence ID" value="GAA1540070.1"/>
    <property type="molecule type" value="Genomic_DNA"/>
</dbReference>
<sequence>MPDSLTPKAAQTRAAILATALGLFREEGYDRTTMRAVAKEAGVSLGSTYYYFASKEHLVQAFYDELLAEHEAAVEDVLARESGFADRLRGSLDAWLAVAEPHHAFAAQFFRNAADPASPLSPFSAESAPAREGSVALMRRLLEGSDAKVSRRLEGRLPELLWLLQMGVVLFWVYDASTGQQRTRVLVRGVVPLVDRLVRMSRLPVLRGVVDDVLTLLDAVSGNGES</sequence>
<dbReference type="Gene3D" id="1.10.357.10">
    <property type="entry name" value="Tetracycline Repressor, domain 2"/>
    <property type="match status" value="1"/>
</dbReference>
<evidence type="ECO:0000313" key="5">
    <source>
        <dbReference type="Proteomes" id="UP001500842"/>
    </source>
</evidence>